<dbReference type="SMART" id="SM01411">
    <property type="entry name" value="Ephrin_rec_like"/>
    <property type="match status" value="1"/>
</dbReference>
<organism evidence="2 3">
    <name type="scientific">Tegillarca granosa</name>
    <name type="common">Malaysian cockle</name>
    <name type="synonym">Anadara granosa</name>
    <dbReference type="NCBI Taxonomy" id="220873"/>
    <lineage>
        <taxon>Eukaryota</taxon>
        <taxon>Metazoa</taxon>
        <taxon>Spiralia</taxon>
        <taxon>Lophotrochozoa</taxon>
        <taxon>Mollusca</taxon>
        <taxon>Bivalvia</taxon>
        <taxon>Autobranchia</taxon>
        <taxon>Pteriomorphia</taxon>
        <taxon>Arcoida</taxon>
        <taxon>Arcoidea</taxon>
        <taxon>Arcidae</taxon>
        <taxon>Tegillarca</taxon>
    </lineage>
</organism>
<keyword evidence="3" id="KW-1185">Reference proteome</keyword>
<dbReference type="SMART" id="SM00209">
    <property type="entry name" value="TSP1"/>
    <property type="match status" value="1"/>
</dbReference>
<dbReference type="Pfam" id="PF07699">
    <property type="entry name" value="Ephrin_rec_like"/>
    <property type="match status" value="1"/>
</dbReference>
<dbReference type="Gene3D" id="2.10.50.10">
    <property type="entry name" value="Tumor Necrosis Factor Receptor, subunit A, domain 2"/>
    <property type="match status" value="1"/>
</dbReference>
<dbReference type="Proteomes" id="UP001217089">
    <property type="component" value="Unassembled WGS sequence"/>
</dbReference>
<evidence type="ECO:0000259" key="1">
    <source>
        <dbReference type="Pfam" id="PF07699"/>
    </source>
</evidence>
<dbReference type="EMBL" id="JARBDR010000903">
    <property type="protein sequence ID" value="KAJ8304919.1"/>
    <property type="molecule type" value="Genomic_DNA"/>
</dbReference>
<dbReference type="PRINTS" id="PR01705">
    <property type="entry name" value="TSP1REPEAT"/>
</dbReference>
<reference evidence="2 3" key="1">
    <citation type="submission" date="2022-12" db="EMBL/GenBank/DDBJ databases">
        <title>Chromosome-level genome of Tegillarca granosa.</title>
        <authorList>
            <person name="Kim J."/>
        </authorList>
    </citation>
    <scope>NUCLEOTIDE SEQUENCE [LARGE SCALE GENOMIC DNA]</scope>
    <source>
        <strain evidence="2">Teg-2019</strain>
        <tissue evidence="2">Adductor muscle</tissue>
    </source>
</reference>
<dbReference type="InterPro" id="IPR038877">
    <property type="entry name" value="THSD1"/>
</dbReference>
<protein>
    <recommendedName>
        <fullName evidence="1">Tyrosine-protein kinase ephrin type A/B receptor-like domain-containing protein</fullName>
    </recommendedName>
</protein>
<feature type="domain" description="Tyrosine-protein kinase ephrin type A/B receptor-like" evidence="1">
    <location>
        <begin position="70"/>
        <end position="117"/>
    </location>
</feature>
<sequence>MNSSSDAAEGVWYWGDGDKPYCNVSLSPPKNGALSCDMWMFGKQCMMQCNDQFDLPLVGAHGLIGSCPQGTYLNTTSKECKECNKGTFKSDINAESCTRCPPNTTTLGSGSKNMSDCIVNGDWNTWENWSACSVTCGGGISKRVRQCNNPPPEKDGKPCIGSMSQTLECGIKVCPIVL</sequence>
<dbReference type="Gene3D" id="2.20.100.10">
    <property type="entry name" value="Thrombospondin type-1 (TSP1) repeat"/>
    <property type="match status" value="1"/>
</dbReference>
<evidence type="ECO:0000313" key="3">
    <source>
        <dbReference type="Proteomes" id="UP001217089"/>
    </source>
</evidence>
<dbReference type="PROSITE" id="PS50092">
    <property type="entry name" value="TSP1"/>
    <property type="match status" value="1"/>
</dbReference>
<dbReference type="PANTHER" id="PTHR16311">
    <property type="entry name" value="THROMBOSPONDIN TYPE I DOMAIN-CONTAINING 1"/>
    <property type="match status" value="1"/>
</dbReference>
<accession>A0ABQ9EJG3</accession>
<dbReference type="InterPro" id="IPR036383">
    <property type="entry name" value="TSP1_rpt_sf"/>
</dbReference>
<dbReference type="InterPro" id="IPR000884">
    <property type="entry name" value="TSP1_rpt"/>
</dbReference>
<comment type="caution">
    <text evidence="2">The sequence shown here is derived from an EMBL/GenBank/DDBJ whole genome shotgun (WGS) entry which is preliminary data.</text>
</comment>
<gene>
    <name evidence="2" type="ORF">KUTeg_018502</name>
</gene>
<name>A0ABQ9EJG3_TEGGR</name>
<dbReference type="InterPro" id="IPR011641">
    <property type="entry name" value="Tyr-kin_ephrin_A/B_rcpt-like"/>
</dbReference>
<dbReference type="Pfam" id="PF00090">
    <property type="entry name" value="TSP_1"/>
    <property type="match status" value="1"/>
</dbReference>
<proteinExistence type="predicted"/>
<dbReference type="PANTHER" id="PTHR16311:SF3">
    <property type="entry name" value="THROMBOSPONDIN TYPE-1 DOMAIN-CONTAINING PROTEIN 1"/>
    <property type="match status" value="1"/>
</dbReference>
<evidence type="ECO:0000313" key="2">
    <source>
        <dbReference type="EMBL" id="KAJ8304919.1"/>
    </source>
</evidence>
<dbReference type="SUPFAM" id="SSF82895">
    <property type="entry name" value="TSP-1 type 1 repeat"/>
    <property type="match status" value="1"/>
</dbReference>